<evidence type="ECO:0000256" key="1">
    <source>
        <dbReference type="ARBA" id="ARBA00022737"/>
    </source>
</evidence>
<dbReference type="NCBIfam" id="TIGR01643">
    <property type="entry name" value="YD_repeat_2x"/>
    <property type="match status" value="1"/>
</dbReference>
<dbReference type="Pfam" id="PF25023">
    <property type="entry name" value="TEN_YD-shell"/>
    <property type="match status" value="1"/>
</dbReference>
<dbReference type="Gene3D" id="2.180.10.10">
    <property type="entry name" value="RHS repeat-associated core"/>
    <property type="match status" value="1"/>
</dbReference>
<dbReference type="Pfam" id="PF05593">
    <property type="entry name" value="RHS_repeat"/>
    <property type="match status" value="1"/>
</dbReference>
<reference evidence="3" key="1">
    <citation type="journal article" date="2014" name="Front. Microbiol.">
        <title>High frequency of phylogenetically diverse reductive dehalogenase-homologous genes in deep subseafloor sedimentary metagenomes.</title>
        <authorList>
            <person name="Kawai M."/>
            <person name="Futagami T."/>
            <person name="Toyoda A."/>
            <person name="Takaki Y."/>
            <person name="Nishi S."/>
            <person name="Hori S."/>
            <person name="Arai W."/>
            <person name="Tsubouchi T."/>
            <person name="Morono Y."/>
            <person name="Uchiyama I."/>
            <person name="Ito T."/>
            <person name="Fujiyama A."/>
            <person name="Inagaki F."/>
            <person name="Takami H."/>
        </authorList>
    </citation>
    <scope>NUCLEOTIDE SEQUENCE</scope>
    <source>
        <strain evidence="3">Expedition CK06-06</strain>
    </source>
</reference>
<dbReference type="InterPro" id="IPR056823">
    <property type="entry name" value="TEN-like_YD-shell"/>
</dbReference>
<dbReference type="InterPro" id="IPR031325">
    <property type="entry name" value="RHS_repeat"/>
</dbReference>
<feature type="non-terminal residue" evidence="3">
    <location>
        <position position="1"/>
    </location>
</feature>
<accession>X1FR94</accession>
<feature type="domain" description="Teneurin-like YD-shell" evidence="2">
    <location>
        <begin position="76"/>
        <end position="185"/>
    </location>
</feature>
<proteinExistence type="predicted"/>
<dbReference type="AlphaFoldDB" id="X1FR94"/>
<evidence type="ECO:0000259" key="2">
    <source>
        <dbReference type="Pfam" id="PF25023"/>
    </source>
</evidence>
<organism evidence="3">
    <name type="scientific">marine sediment metagenome</name>
    <dbReference type="NCBI Taxonomy" id="412755"/>
    <lineage>
        <taxon>unclassified sequences</taxon>
        <taxon>metagenomes</taxon>
        <taxon>ecological metagenomes</taxon>
    </lineage>
</organism>
<keyword evidence="1" id="KW-0677">Repeat</keyword>
<dbReference type="EMBL" id="BARU01024057">
    <property type="protein sequence ID" value="GAH47477.1"/>
    <property type="molecule type" value="Genomic_DNA"/>
</dbReference>
<name>X1FR94_9ZZZZ</name>
<gene>
    <name evidence="3" type="ORF">S03H2_38965</name>
</gene>
<feature type="non-terminal residue" evidence="3">
    <location>
        <position position="276"/>
    </location>
</feature>
<dbReference type="SUPFAM" id="SSF101898">
    <property type="entry name" value="NHL repeat"/>
    <property type="match status" value="1"/>
</dbReference>
<protein>
    <recommendedName>
        <fullName evidence="2">Teneurin-like YD-shell domain-containing protein</fullName>
    </recommendedName>
</protein>
<sequence>WYHNWDISLTEKEDDTVTIKGPFRSRRVFQPDFSGGYFSQAGDYGQLVEIITGGYELTESNGVRYVFSAEGLLSYVVDTNGNRITAGYTNGLLSSLNHSSGQWLQLAYNSAGRITSIKESSGLQIIYSYDTGNEHLMTAELSDGSTISYAYNTNSSPTLEHSLAHIEYPGGTHQFFTYDTQGRLGATYKGGYAEPLTFTYDSAGTIAVADAYSSTAQYFLDHMGLVGKIVNPLGHATYFGHDRDYNLTELTDTTGNLYTYSYDQQGNLTQWTDPLG</sequence>
<evidence type="ECO:0000313" key="3">
    <source>
        <dbReference type="EMBL" id="GAH47477.1"/>
    </source>
</evidence>
<comment type="caution">
    <text evidence="3">The sequence shown here is derived from an EMBL/GenBank/DDBJ whole genome shotgun (WGS) entry which is preliminary data.</text>
</comment>
<dbReference type="InterPro" id="IPR006530">
    <property type="entry name" value="YD"/>
</dbReference>